<dbReference type="GO" id="GO:0016763">
    <property type="term" value="F:pentosyltransferase activity"/>
    <property type="evidence" value="ECO:0007669"/>
    <property type="project" value="TreeGrafter"/>
</dbReference>
<protein>
    <recommendedName>
        <fullName evidence="9">ArnT-like N-terminal domain-containing protein</fullName>
    </recommendedName>
</protein>
<dbReference type="PANTHER" id="PTHR33908:SF11">
    <property type="entry name" value="MEMBRANE PROTEIN"/>
    <property type="match status" value="1"/>
</dbReference>
<keyword evidence="3" id="KW-0328">Glycosyltransferase</keyword>
<evidence type="ECO:0000256" key="1">
    <source>
        <dbReference type="ARBA" id="ARBA00004651"/>
    </source>
</evidence>
<feature type="transmembrane region" description="Helical" evidence="8">
    <location>
        <begin position="171"/>
        <end position="191"/>
    </location>
</feature>
<evidence type="ECO:0000256" key="6">
    <source>
        <dbReference type="ARBA" id="ARBA00022989"/>
    </source>
</evidence>
<keyword evidence="5 8" id="KW-0812">Transmembrane</keyword>
<evidence type="ECO:0000259" key="9">
    <source>
        <dbReference type="Pfam" id="PF02366"/>
    </source>
</evidence>
<keyword evidence="7 8" id="KW-0472">Membrane</keyword>
<evidence type="ECO:0000256" key="7">
    <source>
        <dbReference type="ARBA" id="ARBA00023136"/>
    </source>
</evidence>
<evidence type="ECO:0000256" key="5">
    <source>
        <dbReference type="ARBA" id="ARBA00022692"/>
    </source>
</evidence>
<dbReference type="GO" id="GO:0006493">
    <property type="term" value="P:protein O-linked glycosylation"/>
    <property type="evidence" value="ECO:0007669"/>
    <property type="project" value="InterPro"/>
</dbReference>
<feature type="domain" description="ArnT-like N-terminal" evidence="9">
    <location>
        <begin position="142"/>
        <end position="296"/>
    </location>
</feature>
<keyword evidence="4" id="KW-0808">Transferase</keyword>
<evidence type="ECO:0000256" key="4">
    <source>
        <dbReference type="ARBA" id="ARBA00022679"/>
    </source>
</evidence>
<dbReference type="InterPro" id="IPR003342">
    <property type="entry name" value="ArnT-like_N"/>
</dbReference>
<evidence type="ECO:0000256" key="2">
    <source>
        <dbReference type="ARBA" id="ARBA00022475"/>
    </source>
</evidence>
<dbReference type="Pfam" id="PF02366">
    <property type="entry name" value="PMT"/>
    <property type="match status" value="1"/>
</dbReference>
<dbReference type="InterPro" id="IPR050297">
    <property type="entry name" value="LipidA_mod_glycosyltrf_83"/>
</dbReference>
<dbReference type="PANTHER" id="PTHR33908">
    <property type="entry name" value="MANNOSYLTRANSFERASE YKCB-RELATED"/>
    <property type="match status" value="1"/>
</dbReference>
<organism evidence="10">
    <name type="scientific">hydrothermal vent metagenome</name>
    <dbReference type="NCBI Taxonomy" id="652676"/>
    <lineage>
        <taxon>unclassified sequences</taxon>
        <taxon>metagenomes</taxon>
        <taxon>ecological metagenomes</taxon>
    </lineage>
</organism>
<dbReference type="AlphaFoldDB" id="A0A3B0UZ71"/>
<comment type="subcellular location">
    <subcellularLocation>
        <location evidence="1">Cell membrane</location>
        <topology evidence="1">Multi-pass membrane protein</topology>
    </subcellularLocation>
</comment>
<keyword evidence="2" id="KW-1003">Cell membrane</keyword>
<evidence type="ECO:0000256" key="8">
    <source>
        <dbReference type="SAM" id="Phobius"/>
    </source>
</evidence>
<accession>A0A3B0UZ71</accession>
<feature type="transmembrane region" description="Helical" evidence="8">
    <location>
        <begin position="277"/>
        <end position="298"/>
    </location>
</feature>
<feature type="transmembrane region" description="Helical" evidence="8">
    <location>
        <begin position="237"/>
        <end position="265"/>
    </location>
</feature>
<dbReference type="GO" id="GO:0005886">
    <property type="term" value="C:plasma membrane"/>
    <property type="evidence" value="ECO:0007669"/>
    <property type="project" value="UniProtKB-SubCell"/>
</dbReference>
<feature type="non-terminal residue" evidence="10">
    <location>
        <position position="359"/>
    </location>
</feature>
<feature type="transmembrane region" description="Helical" evidence="8">
    <location>
        <begin position="140"/>
        <end position="159"/>
    </location>
</feature>
<dbReference type="EMBL" id="UOEU01000011">
    <property type="protein sequence ID" value="VAW29899.1"/>
    <property type="molecule type" value="Genomic_DNA"/>
</dbReference>
<gene>
    <name evidence="10" type="ORF">MNBD_CHLOROFLEXI01-2022</name>
</gene>
<name>A0A3B0UZ71_9ZZZZ</name>
<sequence>MKKWQEFVWLTLILLAAAVFRFTGIDWDNYNHYHPDERYITWVATTIERPSSWQTALSPSQSSLNPFYWSPDAASKGIEVLQDAPRDFAYGHVPLYLGVAATRLLEWLGPRLQSLFPADWLLTRDILNGAGLIEFRHLTAVSRTLTALIDVATVGMLYLLGRRLYSPRVGLLAAAFLAINVMHIQLAHFFISDPYQTFFTVTAVFFLVLSHRGHREKRGFETDNQLPITDYRLLNTVYWLLAAISIGLAIGSKFSAVLLFVPLFIAAWQMGGRWERWLGTAVFTIALTFFITNPFAVLDFSCDVTTPVSKIGFVTVPAINWGSCYLENIVTQASMVNGSSDIPFTRQYSDTSPYLYFVE</sequence>
<dbReference type="GO" id="GO:0000030">
    <property type="term" value="F:mannosyltransferase activity"/>
    <property type="evidence" value="ECO:0007669"/>
    <property type="project" value="InterPro"/>
</dbReference>
<keyword evidence="6 8" id="KW-1133">Transmembrane helix</keyword>
<evidence type="ECO:0000256" key="3">
    <source>
        <dbReference type="ARBA" id="ARBA00022676"/>
    </source>
</evidence>
<proteinExistence type="predicted"/>
<reference evidence="10" key="1">
    <citation type="submission" date="2018-06" db="EMBL/GenBank/DDBJ databases">
        <authorList>
            <person name="Zhirakovskaya E."/>
        </authorList>
    </citation>
    <scope>NUCLEOTIDE SEQUENCE</scope>
</reference>
<dbReference type="GO" id="GO:0008610">
    <property type="term" value="P:lipid biosynthetic process"/>
    <property type="evidence" value="ECO:0007669"/>
    <property type="project" value="UniProtKB-ARBA"/>
</dbReference>
<evidence type="ECO:0000313" key="10">
    <source>
        <dbReference type="EMBL" id="VAW29899.1"/>
    </source>
</evidence>